<keyword evidence="4" id="KW-1185">Reference proteome</keyword>
<reference evidence="3 4" key="1">
    <citation type="journal article" date="2018" name="Nat. Ecol. Evol.">
        <title>Pezizomycetes genomes reveal the molecular basis of ectomycorrhizal truffle lifestyle.</title>
        <authorList>
            <person name="Murat C."/>
            <person name="Payen T."/>
            <person name="Noel B."/>
            <person name="Kuo A."/>
            <person name="Morin E."/>
            <person name="Chen J."/>
            <person name="Kohler A."/>
            <person name="Krizsan K."/>
            <person name="Balestrini R."/>
            <person name="Da Silva C."/>
            <person name="Montanini B."/>
            <person name="Hainaut M."/>
            <person name="Levati E."/>
            <person name="Barry K.W."/>
            <person name="Belfiori B."/>
            <person name="Cichocki N."/>
            <person name="Clum A."/>
            <person name="Dockter R.B."/>
            <person name="Fauchery L."/>
            <person name="Guy J."/>
            <person name="Iotti M."/>
            <person name="Le Tacon F."/>
            <person name="Lindquist E.A."/>
            <person name="Lipzen A."/>
            <person name="Malagnac F."/>
            <person name="Mello A."/>
            <person name="Molinier V."/>
            <person name="Miyauchi S."/>
            <person name="Poulain J."/>
            <person name="Riccioni C."/>
            <person name="Rubini A."/>
            <person name="Sitrit Y."/>
            <person name="Splivallo R."/>
            <person name="Traeger S."/>
            <person name="Wang M."/>
            <person name="Zifcakova L."/>
            <person name="Wipf D."/>
            <person name="Zambonelli A."/>
            <person name="Paolocci F."/>
            <person name="Nowrousian M."/>
            <person name="Ottonello S."/>
            <person name="Baldrian P."/>
            <person name="Spatafora J.W."/>
            <person name="Henrissat B."/>
            <person name="Nagy L.G."/>
            <person name="Aury J.M."/>
            <person name="Wincker P."/>
            <person name="Grigoriev I.V."/>
            <person name="Bonfante P."/>
            <person name="Martin F.M."/>
        </authorList>
    </citation>
    <scope>NUCLEOTIDE SEQUENCE [LARGE SCALE GENOMIC DNA]</scope>
    <source>
        <strain evidence="3 4">RN42</strain>
    </source>
</reference>
<dbReference type="PANTHER" id="PTHR43173:SF37">
    <property type="entry name" value="ABC1 FAMILY PROTEIN C10F6.14C"/>
    <property type="match status" value="1"/>
</dbReference>
<evidence type="ECO:0000313" key="4">
    <source>
        <dbReference type="Proteomes" id="UP000275078"/>
    </source>
</evidence>
<dbReference type="STRING" id="1160509.A0A3N4IQR7"/>
<sequence>MASLLRSRALPFAFPPIAQTLRTCPRIRSNGIVGSRLYAKSSFLPPDPTGLPRYKPPRYPRLSAFAKKTGRRLAIATAVGTGLYFADDYFNYSTFSRNLKTLWVAILISADYKLNFRPDAPAEKLSAIHERTADRILNLCFANGGLYQKMGQAIAMQTAALPPIFQKKFRMFFDETPQAGYAEIARIMKEEYAGGKAQELFGVEKGKWEPEDLFAPGTFQRRAVGSASVAQVHKAQLKTGEWVAIKIQKPGISRQVYWDLAVFKFVMDVFSERLFALPLGFLTPFICERLESETDFVNETRNSERMREFVQQEKSLRDRVYIPKVFNRLSTKRVMIAEWIEGVAVADKDILTAPYRGDHKVGKPMRGRKDDPNPPVYGLDVSLKQVMHTMVDLFCAQIFLGGWVHCDPHPGNILIRRLPSGKPQLVLLDHGLYISTTPEFRRQYATFWRALLTFDNAVIQEIAKSWGIGNSDLFASSVLLKPYKGGSKEVLDLMEGRSASSAYERHQQMRRMMEKFLEEEEKMPKELVFIGRNMRIVQGNNAILGSPVNRIRIMGEWASYAVSKMEGGTQSWYRHFVFRIVMITLDIGFYIGRIKQFVLGGMGFEETLEMRMRKVAKEEFGVDLQGDVFAG</sequence>
<dbReference type="Pfam" id="PF03109">
    <property type="entry name" value="ABC1"/>
    <property type="match status" value="1"/>
</dbReference>
<comment type="similarity">
    <text evidence="1">Belongs to the protein kinase superfamily. ADCK protein kinase family.</text>
</comment>
<dbReference type="OrthoDB" id="427480at2759"/>
<name>A0A3N4IQR7_ASCIM</name>
<dbReference type="PANTHER" id="PTHR43173">
    <property type="entry name" value="ABC1 FAMILY PROTEIN"/>
    <property type="match status" value="1"/>
</dbReference>
<proteinExistence type="inferred from homology"/>
<dbReference type="InterPro" id="IPR004147">
    <property type="entry name" value="ABC1_dom"/>
</dbReference>
<dbReference type="InterPro" id="IPR045307">
    <property type="entry name" value="ADCK1_dom"/>
</dbReference>
<evidence type="ECO:0000256" key="1">
    <source>
        <dbReference type="ARBA" id="ARBA00009670"/>
    </source>
</evidence>
<feature type="domain" description="ABC1 atypical kinase-like" evidence="2">
    <location>
        <begin position="209"/>
        <end position="462"/>
    </location>
</feature>
<gene>
    <name evidence="3" type="ORF">BJ508DRAFT_232687</name>
</gene>
<dbReference type="CDD" id="cd13969">
    <property type="entry name" value="ADCK1-like"/>
    <property type="match status" value="1"/>
</dbReference>
<dbReference type="InterPro" id="IPR051130">
    <property type="entry name" value="Mito_struct-func_regulator"/>
</dbReference>
<dbReference type="SUPFAM" id="SSF56112">
    <property type="entry name" value="Protein kinase-like (PK-like)"/>
    <property type="match status" value="1"/>
</dbReference>
<dbReference type="EMBL" id="ML119645">
    <property type="protein sequence ID" value="RPA88065.1"/>
    <property type="molecule type" value="Genomic_DNA"/>
</dbReference>
<dbReference type="Proteomes" id="UP000275078">
    <property type="component" value="Unassembled WGS sequence"/>
</dbReference>
<accession>A0A3N4IQR7</accession>
<dbReference type="AlphaFoldDB" id="A0A3N4IQR7"/>
<dbReference type="InterPro" id="IPR011009">
    <property type="entry name" value="Kinase-like_dom_sf"/>
</dbReference>
<organism evidence="3 4">
    <name type="scientific">Ascobolus immersus RN42</name>
    <dbReference type="NCBI Taxonomy" id="1160509"/>
    <lineage>
        <taxon>Eukaryota</taxon>
        <taxon>Fungi</taxon>
        <taxon>Dikarya</taxon>
        <taxon>Ascomycota</taxon>
        <taxon>Pezizomycotina</taxon>
        <taxon>Pezizomycetes</taxon>
        <taxon>Pezizales</taxon>
        <taxon>Ascobolaceae</taxon>
        <taxon>Ascobolus</taxon>
    </lineage>
</organism>
<evidence type="ECO:0000313" key="3">
    <source>
        <dbReference type="EMBL" id="RPA88065.1"/>
    </source>
</evidence>
<evidence type="ECO:0000259" key="2">
    <source>
        <dbReference type="Pfam" id="PF03109"/>
    </source>
</evidence>
<protein>
    <submittedName>
        <fullName evidence="3">ABC1-domain-containing protein</fullName>
    </submittedName>
</protein>